<name>A0A0B6AMD8_PRIM2</name>
<dbReference type="RefSeq" id="WP_016766474.1">
    <property type="nucleotide sequence ID" value="NZ_BCVB01000007.1"/>
</dbReference>
<dbReference type="Pfam" id="PF06149">
    <property type="entry name" value="DUF969"/>
    <property type="match status" value="1"/>
</dbReference>
<dbReference type="InterPro" id="IPR010374">
    <property type="entry name" value="DUF969"/>
</dbReference>
<dbReference type="PRINTS" id="PR00173">
    <property type="entry name" value="EDTRNSPORT"/>
</dbReference>
<protein>
    <submittedName>
        <fullName evidence="1">Na+-H+ antiporter family protein</fullName>
    </submittedName>
</protein>
<sequence length="234" mass="25436">MLKLIGVLLVAVGFLFRLNTLLVVTVAGIVTGLVSGLSLHEVITMFGQFFVDNRYMSMAILLTLPIFGVLEKYGLKEQAEVLIKKAKNASSGNVLLIYLFIREISAAVGLNIGGHAQSVRPLVAPMSEGAARAKYGELPPKVKEDIRAHAAAAENTGWFFGEDIFIATGGILLMKGFFDSVGIHVDVWDMALWGIPTAIAALLISAIRFRQLDRRIHKKMTKHKPTSSSKTEAS</sequence>
<reference evidence="1 2" key="1">
    <citation type="journal article" date="2015" name="Genome Announc.">
        <title>Complete genome sequences for 35 biothreat assay-relevant bacillus species.</title>
        <authorList>
            <person name="Johnson S.L."/>
            <person name="Daligault H.E."/>
            <person name="Davenport K.W."/>
            <person name="Jaissle J."/>
            <person name="Frey K.G."/>
            <person name="Ladner J.T."/>
            <person name="Broomall S.M."/>
            <person name="Bishop-Lilly K.A."/>
            <person name="Bruce D.C."/>
            <person name="Gibbons H.S."/>
            <person name="Coyne S.R."/>
            <person name="Lo C.C."/>
            <person name="Meincke L."/>
            <person name="Munk A.C."/>
            <person name="Koroleva G.I."/>
            <person name="Rosenzweig C.N."/>
            <person name="Palacios G.F."/>
            <person name="Redden C.L."/>
            <person name="Minogue T.D."/>
            <person name="Chain P.S."/>
        </authorList>
    </citation>
    <scope>NUCLEOTIDE SEQUENCE [LARGE SCALE GENOMIC DNA]</scope>
    <source>
        <strain evidence="2">ATCC 14581 / DSM 32 / JCM 2506 / NBRC 15308 / NCIMB 9376 / NCTC 10342 / NRRL B-14308 / VKM B-512</strain>
    </source>
</reference>
<evidence type="ECO:0000313" key="1">
    <source>
        <dbReference type="EMBL" id="AJI20964.1"/>
    </source>
</evidence>
<dbReference type="KEGG" id="bmeg:BG04_3381"/>
<dbReference type="Proteomes" id="UP000031829">
    <property type="component" value="Chromosome"/>
</dbReference>
<dbReference type="GeneID" id="93641444"/>
<dbReference type="EMBL" id="CP009920">
    <property type="protein sequence ID" value="AJI20964.1"/>
    <property type="molecule type" value="Genomic_DNA"/>
</dbReference>
<gene>
    <name evidence="1" type="ORF">BG04_3381</name>
</gene>
<organism evidence="1 2">
    <name type="scientific">Priestia megaterium (strain ATCC 14581 / DSM 32 / CCUG 1817 / JCM 2506 / NBRC 15308 / NCIMB 9376 / NCTC 10342 / NRRL B-14308 / VKM B-512 / Ford 19)</name>
    <name type="common">Bacillus megaterium</name>
    <dbReference type="NCBI Taxonomy" id="1348623"/>
    <lineage>
        <taxon>Bacteria</taxon>
        <taxon>Bacillati</taxon>
        <taxon>Bacillota</taxon>
        <taxon>Bacilli</taxon>
        <taxon>Bacillales</taxon>
        <taxon>Bacillaceae</taxon>
        <taxon>Priestia</taxon>
    </lineage>
</organism>
<proteinExistence type="predicted"/>
<evidence type="ECO:0000313" key="2">
    <source>
        <dbReference type="Proteomes" id="UP000031829"/>
    </source>
</evidence>
<dbReference type="HOGENOM" id="CLU_099769_0_0_9"/>
<dbReference type="AlphaFoldDB" id="A0A0B6AMD8"/>
<accession>A0A0B6AMD8</accession>